<dbReference type="STRING" id="1514971.AUR64_15430"/>
<dbReference type="Pfam" id="PF03435">
    <property type="entry name" value="Sacchrp_dh_NADP"/>
    <property type="match status" value="1"/>
</dbReference>
<dbReference type="RefSeq" id="WP_058582336.1">
    <property type="nucleotide sequence ID" value="NZ_LOPU01000029.1"/>
</dbReference>
<sequence>MSELVIYGSYGYTGSLVAEKAVERGLDPILVGRDAQKVTDQADELGVRARVASLDTVADRIDDAHTVVNCAGPFSKTAEPMVDACLDAGANYLDITGEIQVFERLNRRSSEAEEAGVTLLPGTGFDVVPTDCLAAHLAERLPNATHLSLGFDTSGSLSRGTLKTAIEGFGDGGAIREDGKLHQVPSAWKTREIDFGRGWRTAVTIPWGDVSTAYTTTGIPNIEVYSTFPDSTRRTMEAQRYLAPLLDTKPAKRVLKRLTDRYAEDPSTEERADATVYVWGEATDDGDERVVSRLRTPHAYALTAETAVLCAEKTLAGDAPVGYQTPASAFGADLILEVPGVERTDEDVWAESEADADSEADSASASASASVESDETDGETTGDADDVDGEVIEKREVVDDADDDAEMADEDADTDDDGDAGDETSADDEDEGEDENEGKAAE</sequence>
<evidence type="ECO:0000313" key="3">
    <source>
        <dbReference type="EMBL" id="KTG09183.1"/>
    </source>
</evidence>
<dbReference type="InterPro" id="IPR005097">
    <property type="entry name" value="Sacchrp_dh_NADP-bd"/>
</dbReference>
<feature type="region of interest" description="Disordered" evidence="1">
    <location>
        <begin position="346"/>
        <end position="442"/>
    </location>
</feature>
<feature type="compositionally biased region" description="Acidic residues" evidence="1">
    <location>
        <begin position="399"/>
        <end position="436"/>
    </location>
</feature>
<feature type="compositionally biased region" description="Low complexity" evidence="1">
    <location>
        <begin position="361"/>
        <end position="371"/>
    </location>
</feature>
<dbReference type="Gene3D" id="3.40.50.720">
    <property type="entry name" value="NAD(P)-binding Rossmann-like Domain"/>
    <property type="match status" value="1"/>
</dbReference>
<dbReference type="Proteomes" id="UP000054387">
    <property type="component" value="Unassembled WGS sequence"/>
</dbReference>
<accession>A0A0W1R7C2</accession>
<feature type="domain" description="Saccharopine dehydrogenase NADP binding" evidence="2">
    <location>
        <begin position="5"/>
        <end position="119"/>
    </location>
</feature>
<organism evidence="3 4">
    <name type="scientific">Haloprofundus marisrubri</name>
    <dbReference type="NCBI Taxonomy" id="1514971"/>
    <lineage>
        <taxon>Archaea</taxon>
        <taxon>Methanobacteriati</taxon>
        <taxon>Methanobacteriota</taxon>
        <taxon>Stenosarchaea group</taxon>
        <taxon>Halobacteria</taxon>
        <taxon>Halobacteriales</taxon>
        <taxon>Haloferacaceae</taxon>
        <taxon>Haloprofundus</taxon>
    </lineage>
</organism>
<protein>
    <recommendedName>
        <fullName evidence="2">Saccharopine dehydrogenase NADP binding domain-containing protein</fullName>
    </recommendedName>
</protein>
<reference evidence="3 4" key="1">
    <citation type="submission" date="2015-12" db="EMBL/GenBank/DDBJ databases">
        <title>Haloprofundus marisrubri gen. nov., sp. nov., an extremely halophilic archaeon isolated from the Discovery deep brine-seawater interface in the Red Sea.</title>
        <authorList>
            <person name="Zhang G."/>
            <person name="Stingl U."/>
            <person name="Rashid M."/>
        </authorList>
    </citation>
    <scope>NUCLEOTIDE SEQUENCE [LARGE SCALE GENOMIC DNA]</scope>
    <source>
        <strain evidence="3 4">SB9</strain>
    </source>
</reference>
<evidence type="ECO:0000259" key="2">
    <source>
        <dbReference type="Pfam" id="PF03435"/>
    </source>
</evidence>
<feature type="compositionally biased region" description="Acidic residues" evidence="1">
    <location>
        <begin position="372"/>
        <end position="390"/>
    </location>
</feature>
<dbReference type="SUPFAM" id="SSF51735">
    <property type="entry name" value="NAD(P)-binding Rossmann-fold domains"/>
    <property type="match status" value="1"/>
</dbReference>
<dbReference type="OrthoDB" id="194971at2157"/>
<name>A0A0W1R7C2_9EURY</name>
<keyword evidence="4" id="KW-1185">Reference proteome</keyword>
<dbReference type="AlphaFoldDB" id="A0A0W1R7C2"/>
<feature type="compositionally biased region" description="Acidic residues" evidence="1">
    <location>
        <begin position="346"/>
        <end position="360"/>
    </location>
</feature>
<dbReference type="EMBL" id="LOPU01000029">
    <property type="protein sequence ID" value="KTG09183.1"/>
    <property type="molecule type" value="Genomic_DNA"/>
</dbReference>
<proteinExistence type="predicted"/>
<comment type="caution">
    <text evidence="3">The sequence shown here is derived from an EMBL/GenBank/DDBJ whole genome shotgun (WGS) entry which is preliminary data.</text>
</comment>
<gene>
    <name evidence="3" type="ORF">AUR64_15430</name>
</gene>
<evidence type="ECO:0000313" key="4">
    <source>
        <dbReference type="Proteomes" id="UP000054387"/>
    </source>
</evidence>
<evidence type="ECO:0000256" key="1">
    <source>
        <dbReference type="SAM" id="MobiDB-lite"/>
    </source>
</evidence>
<dbReference type="InterPro" id="IPR036291">
    <property type="entry name" value="NAD(P)-bd_dom_sf"/>
</dbReference>
<dbReference type="PANTHER" id="PTHR43781">
    <property type="entry name" value="SACCHAROPINE DEHYDROGENASE"/>
    <property type="match status" value="1"/>
</dbReference>
<dbReference type="PANTHER" id="PTHR43781:SF1">
    <property type="entry name" value="SACCHAROPINE DEHYDROGENASE"/>
    <property type="match status" value="1"/>
</dbReference>